<sequence length="215" mass="22422">MAKNETAAAQDTDGNSGLLPVVIAFVTGVVLVALVAAGVLYFRAYQQNNGELAAQDESTRTACEFARATNTYDFEGDLDGFMRAMKDGATADVVGSVEQNWDVLRQLLTESKVKSWVDEASCGFQSGDEESAKVLVNIGMMKTNAVTPEPKRQDIAVVAGLEKDGDRWIVNQWDLAMLAGVGGDQAQAAPGAPAPEGPAPAAPEGGPAPAPLPGN</sequence>
<keyword evidence="2" id="KW-1133">Transmembrane helix</keyword>
<feature type="region of interest" description="Disordered" evidence="1">
    <location>
        <begin position="184"/>
        <end position="215"/>
    </location>
</feature>
<evidence type="ECO:0000313" key="4">
    <source>
        <dbReference type="Proteomes" id="UP000570678"/>
    </source>
</evidence>
<accession>A0A846YUF2</accession>
<reference evidence="3 4" key="1">
    <citation type="submission" date="2020-04" db="EMBL/GenBank/DDBJ databases">
        <title>MicrobeNet Type strains.</title>
        <authorList>
            <person name="Nicholson A.C."/>
        </authorList>
    </citation>
    <scope>NUCLEOTIDE SEQUENCE [LARGE SCALE GENOMIC DNA]</scope>
    <source>
        <strain evidence="3 4">JCM 3332</strain>
    </source>
</reference>
<keyword evidence="2" id="KW-0472">Membrane</keyword>
<protein>
    <recommendedName>
        <fullName evidence="5">Mce-associated membrane protein</fullName>
    </recommendedName>
</protein>
<name>A0A846YUF2_9NOCA</name>
<organism evidence="3 4">
    <name type="scientific">Nocardia flavorosea</name>
    <dbReference type="NCBI Taxonomy" id="53429"/>
    <lineage>
        <taxon>Bacteria</taxon>
        <taxon>Bacillati</taxon>
        <taxon>Actinomycetota</taxon>
        <taxon>Actinomycetes</taxon>
        <taxon>Mycobacteriales</taxon>
        <taxon>Nocardiaceae</taxon>
        <taxon>Nocardia</taxon>
    </lineage>
</organism>
<feature type="transmembrane region" description="Helical" evidence="2">
    <location>
        <begin position="18"/>
        <end position="42"/>
    </location>
</feature>
<dbReference type="AlphaFoldDB" id="A0A846YUF2"/>
<feature type="compositionally biased region" description="Pro residues" evidence="1">
    <location>
        <begin position="192"/>
        <end position="215"/>
    </location>
</feature>
<dbReference type="Proteomes" id="UP000570678">
    <property type="component" value="Unassembled WGS sequence"/>
</dbReference>
<evidence type="ECO:0008006" key="5">
    <source>
        <dbReference type="Google" id="ProtNLM"/>
    </source>
</evidence>
<evidence type="ECO:0000313" key="3">
    <source>
        <dbReference type="EMBL" id="NKY60619.1"/>
    </source>
</evidence>
<evidence type="ECO:0000256" key="2">
    <source>
        <dbReference type="SAM" id="Phobius"/>
    </source>
</evidence>
<dbReference type="EMBL" id="JAAXOT010000025">
    <property type="protein sequence ID" value="NKY60619.1"/>
    <property type="molecule type" value="Genomic_DNA"/>
</dbReference>
<keyword evidence="4" id="KW-1185">Reference proteome</keyword>
<comment type="caution">
    <text evidence="3">The sequence shown here is derived from an EMBL/GenBank/DDBJ whole genome shotgun (WGS) entry which is preliminary data.</text>
</comment>
<dbReference type="RefSeq" id="WP_062971501.1">
    <property type="nucleotide sequence ID" value="NZ_JAAXOT010000025.1"/>
</dbReference>
<proteinExistence type="predicted"/>
<gene>
    <name evidence="3" type="ORF">HGA15_31675</name>
</gene>
<evidence type="ECO:0000256" key="1">
    <source>
        <dbReference type="SAM" id="MobiDB-lite"/>
    </source>
</evidence>
<keyword evidence="2" id="KW-0812">Transmembrane</keyword>